<keyword evidence="1" id="KW-0175">Coiled coil</keyword>
<feature type="compositionally biased region" description="Low complexity" evidence="2">
    <location>
        <begin position="92"/>
        <end position="104"/>
    </location>
</feature>
<keyword evidence="4" id="KW-1185">Reference proteome</keyword>
<evidence type="ECO:0000313" key="3">
    <source>
        <dbReference type="EMBL" id="KIY65243.1"/>
    </source>
</evidence>
<dbReference type="Proteomes" id="UP000054007">
    <property type="component" value="Unassembled WGS sequence"/>
</dbReference>
<feature type="region of interest" description="Disordered" evidence="2">
    <location>
        <begin position="57"/>
        <end position="181"/>
    </location>
</feature>
<dbReference type="EMBL" id="KN880598">
    <property type="protein sequence ID" value="KIY65243.1"/>
    <property type="molecule type" value="Genomic_DNA"/>
</dbReference>
<proteinExistence type="predicted"/>
<accession>A0A0D7B3U6</accession>
<evidence type="ECO:0000256" key="1">
    <source>
        <dbReference type="SAM" id="Coils"/>
    </source>
</evidence>
<dbReference type="Gene3D" id="1.20.5.170">
    <property type="match status" value="1"/>
</dbReference>
<sequence length="315" mass="35374">MSLPYKYENGRFRCTHGEAQLYLSGSRQNFGREYYRCPEQGYRCTFLWADSLRRDHPAYRPQPGSNNDSSILPQKRAGEGTPGPLKRMKVGATDASPANASSSPPKTPLVSGELLQDRLDSFSLPNSDGIGGGGGSRNPTPNPLRAPKEPQRTLEESSPSKASSSSVGFGIPPSSLNDAAPQLPKHYVSESSERALAQADALVRMRIYELEKNIFTLRGQETEKENEIARLEESNRELKERRQEQQSEIAQLEASIRELEEKRKDQDARYKELGESMDRLFERSEELREENGKLADENERLKAYVEFVDEDSCVG</sequence>
<evidence type="ECO:0000256" key="2">
    <source>
        <dbReference type="SAM" id="MobiDB-lite"/>
    </source>
</evidence>
<feature type="compositionally biased region" description="Low complexity" evidence="2">
    <location>
        <begin position="157"/>
        <end position="166"/>
    </location>
</feature>
<feature type="compositionally biased region" description="Basic and acidic residues" evidence="2">
    <location>
        <begin position="146"/>
        <end position="155"/>
    </location>
</feature>
<name>A0A0D7B3U6_9AGAR</name>
<evidence type="ECO:0008006" key="5">
    <source>
        <dbReference type="Google" id="ProtNLM"/>
    </source>
</evidence>
<feature type="compositionally biased region" description="Polar residues" evidence="2">
    <location>
        <begin position="63"/>
        <end position="72"/>
    </location>
</feature>
<organism evidence="3 4">
    <name type="scientific">Cylindrobasidium torrendii FP15055 ss-10</name>
    <dbReference type="NCBI Taxonomy" id="1314674"/>
    <lineage>
        <taxon>Eukaryota</taxon>
        <taxon>Fungi</taxon>
        <taxon>Dikarya</taxon>
        <taxon>Basidiomycota</taxon>
        <taxon>Agaricomycotina</taxon>
        <taxon>Agaricomycetes</taxon>
        <taxon>Agaricomycetidae</taxon>
        <taxon>Agaricales</taxon>
        <taxon>Marasmiineae</taxon>
        <taxon>Physalacriaceae</taxon>
        <taxon>Cylindrobasidium</taxon>
    </lineage>
</organism>
<gene>
    <name evidence="3" type="ORF">CYLTODRAFT_492472</name>
</gene>
<dbReference type="AlphaFoldDB" id="A0A0D7B3U6"/>
<evidence type="ECO:0000313" key="4">
    <source>
        <dbReference type="Proteomes" id="UP000054007"/>
    </source>
</evidence>
<reference evidence="3 4" key="1">
    <citation type="journal article" date="2015" name="Fungal Genet. Biol.">
        <title>Evolution of novel wood decay mechanisms in Agaricales revealed by the genome sequences of Fistulina hepatica and Cylindrobasidium torrendii.</title>
        <authorList>
            <person name="Floudas D."/>
            <person name="Held B.W."/>
            <person name="Riley R."/>
            <person name="Nagy L.G."/>
            <person name="Koehler G."/>
            <person name="Ransdell A.S."/>
            <person name="Younus H."/>
            <person name="Chow J."/>
            <person name="Chiniquy J."/>
            <person name="Lipzen A."/>
            <person name="Tritt A."/>
            <person name="Sun H."/>
            <person name="Haridas S."/>
            <person name="LaButti K."/>
            <person name="Ohm R.A."/>
            <person name="Kues U."/>
            <person name="Blanchette R.A."/>
            <person name="Grigoriev I.V."/>
            <person name="Minto R.E."/>
            <person name="Hibbett D.S."/>
        </authorList>
    </citation>
    <scope>NUCLEOTIDE SEQUENCE [LARGE SCALE GENOMIC DNA]</scope>
    <source>
        <strain evidence="3 4">FP15055 ss-10</strain>
    </source>
</reference>
<feature type="coiled-coil region" evidence="1">
    <location>
        <begin position="217"/>
        <end position="304"/>
    </location>
</feature>
<protein>
    <recommendedName>
        <fullName evidence="5">Zinc finger GRF-type domain-containing protein</fullName>
    </recommendedName>
</protein>